<dbReference type="PANTHER" id="PTHR38593:SF1">
    <property type="entry name" value="BLR2558 PROTEIN"/>
    <property type="match status" value="1"/>
</dbReference>
<feature type="chain" id="PRO_5025552399" description="DUF4142 domain-containing protein" evidence="1">
    <location>
        <begin position="18"/>
        <end position="291"/>
    </location>
</feature>
<evidence type="ECO:0000256" key="1">
    <source>
        <dbReference type="SAM" id="SignalP"/>
    </source>
</evidence>
<dbReference type="InterPro" id="IPR025419">
    <property type="entry name" value="DUF4142"/>
</dbReference>
<dbReference type="AlphaFoldDB" id="A0A699GDY6"/>
<evidence type="ECO:0000259" key="2">
    <source>
        <dbReference type="Pfam" id="PF13628"/>
    </source>
</evidence>
<protein>
    <recommendedName>
        <fullName evidence="2">DUF4142 domain-containing protein</fullName>
    </recommendedName>
</protein>
<proteinExistence type="predicted"/>
<evidence type="ECO:0000313" key="3">
    <source>
        <dbReference type="EMBL" id="GEU28159.1"/>
    </source>
</evidence>
<feature type="signal peptide" evidence="1">
    <location>
        <begin position="1"/>
        <end position="17"/>
    </location>
</feature>
<accession>A0A699GDY6</accession>
<feature type="domain" description="DUF4142" evidence="2">
    <location>
        <begin position="29"/>
        <end position="165"/>
    </location>
</feature>
<comment type="caution">
    <text evidence="3">The sequence shown here is derived from an EMBL/GenBank/DDBJ whole genome shotgun (WGS) entry which is preliminary data.</text>
</comment>
<gene>
    <name evidence="3" type="ORF">Tci_000137</name>
</gene>
<organism evidence="3">
    <name type="scientific">Tanacetum cinerariifolium</name>
    <name type="common">Dalmatian daisy</name>
    <name type="synonym">Chrysanthemum cinerariifolium</name>
    <dbReference type="NCBI Taxonomy" id="118510"/>
    <lineage>
        <taxon>Eukaryota</taxon>
        <taxon>Viridiplantae</taxon>
        <taxon>Streptophyta</taxon>
        <taxon>Embryophyta</taxon>
        <taxon>Tracheophyta</taxon>
        <taxon>Spermatophyta</taxon>
        <taxon>Magnoliopsida</taxon>
        <taxon>eudicotyledons</taxon>
        <taxon>Gunneridae</taxon>
        <taxon>Pentapetalae</taxon>
        <taxon>asterids</taxon>
        <taxon>campanulids</taxon>
        <taxon>Asterales</taxon>
        <taxon>Asteraceae</taxon>
        <taxon>Asteroideae</taxon>
        <taxon>Anthemideae</taxon>
        <taxon>Anthemidinae</taxon>
        <taxon>Tanacetum</taxon>
    </lineage>
</organism>
<dbReference type="EMBL" id="BKCJ010000002">
    <property type="protein sequence ID" value="GEU28159.1"/>
    <property type="molecule type" value="Genomic_DNA"/>
</dbReference>
<dbReference type="PANTHER" id="PTHR38593">
    <property type="entry name" value="BLR2558 PROTEIN"/>
    <property type="match status" value="1"/>
</dbReference>
<sequence length="291" mass="30503">MLTAFAVAASFTTLALAQTASAGGALDKADTARLVAIAQANIAEVEAGKMAVEKSSNPDVKAFAQMMIDDHTKGLEETQKVATAKNVTLPTEPDPAHKKMAAELKALSGAGFDSTYVAKAGVADHTKVHAALLKDMGAAKDADVKALATKLEPTVAHHLAMAKKLKSTANCLAPFEQVVADAERRRRDGGFFHRAFVDAPGKAGLYRRAVGHQQLAPFAQFVLRQLERGLLQQALHAGLEGPVQLGIGFRNVGRSGLDGIGHDSPFEVASAGLGNGCIRLQRRPGASPAAW</sequence>
<name>A0A699GDY6_TANCI</name>
<dbReference type="InterPro" id="IPR012347">
    <property type="entry name" value="Ferritin-like"/>
</dbReference>
<reference evidence="3" key="1">
    <citation type="journal article" date="2019" name="Sci. Rep.">
        <title>Draft genome of Tanacetum cinerariifolium, the natural source of mosquito coil.</title>
        <authorList>
            <person name="Yamashiro T."/>
            <person name="Shiraishi A."/>
            <person name="Satake H."/>
            <person name="Nakayama K."/>
        </authorList>
    </citation>
    <scope>NUCLEOTIDE SEQUENCE</scope>
</reference>
<dbReference type="Gene3D" id="1.20.1260.10">
    <property type="match status" value="1"/>
</dbReference>
<dbReference type="Pfam" id="PF13628">
    <property type="entry name" value="DUF4142"/>
    <property type="match status" value="1"/>
</dbReference>
<keyword evidence="1" id="KW-0732">Signal</keyword>